<dbReference type="Proteomes" id="UP000318017">
    <property type="component" value="Chromosome"/>
</dbReference>
<name>A0A518G884_9BACT</name>
<dbReference type="EMBL" id="CP036298">
    <property type="protein sequence ID" value="QDV24802.1"/>
    <property type="molecule type" value="Genomic_DNA"/>
</dbReference>
<protein>
    <recommendedName>
        <fullName evidence="1">Transposase IS200-like domain-containing protein</fullName>
    </recommendedName>
</protein>
<dbReference type="Gene3D" id="3.30.70.1290">
    <property type="entry name" value="Transposase IS200-like"/>
    <property type="match status" value="1"/>
</dbReference>
<dbReference type="SUPFAM" id="SSF143422">
    <property type="entry name" value="Transposase IS200-like"/>
    <property type="match status" value="1"/>
</dbReference>
<proteinExistence type="predicted"/>
<evidence type="ECO:0000313" key="2">
    <source>
        <dbReference type="EMBL" id="QDV24802.1"/>
    </source>
</evidence>
<dbReference type="InterPro" id="IPR036515">
    <property type="entry name" value="Transposase_17_sf"/>
</dbReference>
<dbReference type="GO" id="GO:0003677">
    <property type="term" value="F:DNA binding"/>
    <property type="evidence" value="ECO:0007669"/>
    <property type="project" value="InterPro"/>
</dbReference>
<dbReference type="PANTHER" id="PTHR34322:SF2">
    <property type="entry name" value="TRANSPOSASE IS200-LIKE DOMAIN-CONTAINING PROTEIN"/>
    <property type="match status" value="1"/>
</dbReference>
<organism evidence="2 3">
    <name type="scientific">Aureliella helgolandensis</name>
    <dbReference type="NCBI Taxonomy" id="2527968"/>
    <lineage>
        <taxon>Bacteria</taxon>
        <taxon>Pseudomonadati</taxon>
        <taxon>Planctomycetota</taxon>
        <taxon>Planctomycetia</taxon>
        <taxon>Pirellulales</taxon>
        <taxon>Pirellulaceae</taxon>
        <taxon>Aureliella</taxon>
    </lineage>
</organism>
<dbReference type="SMART" id="SM01321">
    <property type="entry name" value="Y1_Tnp"/>
    <property type="match status" value="1"/>
</dbReference>
<dbReference type="InterPro" id="IPR002686">
    <property type="entry name" value="Transposase_17"/>
</dbReference>
<sequence>MARLARANHFAPEEIAIVHVFNRVVRRCFLLGDDPVTGKNYDHRKAWIEELIKLQAKFFAVDVLAFSILSNHFHQILRSRPDVVATWDDTEVARRWLMICPQRKGPDGLALEPNEAELNSIRTDLDKLKMIRSRLSDISWWMRLLCQKIGQRANAEEKIPGKFWESRFKAVRILDEQALLACAAYVDLNPIRAALAELLEDSDHTSIQRRIVAMQEKAADTDKQRSDGFLAPLTIDERRDALGPYPHRCGERASDKGFLAMSLESYIQLLDWTARQIVPGRRGSTPEPAPAVLERLQLDAPAWCELVRDFGRLFSLVAGRPRVIDAARSRGRKRRFTVPHRLRELLHE</sequence>
<evidence type="ECO:0000313" key="3">
    <source>
        <dbReference type="Proteomes" id="UP000318017"/>
    </source>
</evidence>
<dbReference type="AlphaFoldDB" id="A0A518G884"/>
<dbReference type="GO" id="GO:0004803">
    <property type="term" value="F:transposase activity"/>
    <property type="evidence" value="ECO:0007669"/>
    <property type="project" value="InterPro"/>
</dbReference>
<dbReference type="OrthoDB" id="248091at2"/>
<feature type="domain" description="Transposase IS200-like" evidence="1">
    <location>
        <begin position="13"/>
        <end position="189"/>
    </location>
</feature>
<dbReference type="RefSeq" id="WP_145078973.1">
    <property type="nucleotide sequence ID" value="NZ_CP036298.1"/>
</dbReference>
<dbReference type="GO" id="GO:0006313">
    <property type="term" value="P:DNA transposition"/>
    <property type="evidence" value="ECO:0007669"/>
    <property type="project" value="InterPro"/>
</dbReference>
<gene>
    <name evidence="2" type="ORF">Q31a_31240</name>
</gene>
<accession>A0A518G884</accession>
<reference evidence="2 3" key="1">
    <citation type="submission" date="2019-02" db="EMBL/GenBank/DDBJ databases">
        <title>Deep-cultivation of Planctomycetes and their phenomic and genomic characterization uncovers novel biology.</title>
        <authorList>
            <person name="Wiegand S."/>
            <person name="Jogler M."/>
            <person name="Boedeker C."/>
            <person name="Pinto D."/>
            <person name="Vollmers J."/>
            <person name="Rivas-Marin E."/>
            <person name="Kohn T."/>
            <person name="Peeters S.H."/>
            <person name="Heuer A."/>
            <person name="Rast P."/>
            <person name="Oberbeckmann S."/>
            <person name="Bunk B."/>
            <person name="Jeske O."/>
            <person name="Meyerdierks A."/>
            <person name="Storesund J.E."/>
            <person name="Kallscheuer N."/>
            <person name="Luecker S."/>
            <person name="Lage O.M."/>
            <person name="Pohl T."/>
            <person name="Merkel B.J."/>
            <person name="Hornburger P."/>
            <person name="Mueller R.-W."/>
            <person name="Bruemmer F."/>
            <person name="Labrenz M."/>
            <person name="Spormann A.M."/>
            <person name="Op den Camp H."/>
            <person name="Overmann J."/>
            <person name="Amann R."/>
            <person name="Jetten M.S.M."/>
            <person name="Mascher T."/>
            <person name="Medema M.H."/>
            <person name="Devos D.P."/>
            <person name="Kaster A.-K."/>
            <person name="Ovreas L."/>
            <person name="Rohde M."/>
            <person name="Galperin M.Y."/>
            <person name="Jogler C."/>
        </authorList>
    </citation>
    <scope>NUCLEOTIDE SEQUENCE [LARGE SCALE GENOMIC DNA]</scope>
    <source>
        <strain evidence="2 3">Q31a</strain>
    </source>
</reference>
<dbReference type="PANTHER" id="PTHR34322">
    <property type="entry name" value="TRANSPOSASE, Y1_TNP DOMAIN-CONTAINING"/>
    <property type="match status" value="1"/>
</dbReference>
<evidence type="ECO:0000259" key="1">
    <source>
        <dbReference type="SMART" id="SM01321"/>
    </source>
</evidence>
<keyword evidence="3" id="KW-1185">Reference proteome</keyword>
<dbReference type="KEGG" id="ahel:Q31a_31240"/>